<evidence type="ECO:0000256" key="3">
    <source>
        <dbReference type="ARBA" id="ARBA00023163"/>
    </source>
</evidence>
<dbReference type="EMBL" id="MFZI01000065">
    <property type="protein sequence ID" value="OGK18757.1"/>
    <property type="molecule type" value="Genomic_DNA"/>
</dbReference>
<dbReference type="InterPro" id="IPR001387">
    <property type="entry name" value="Cro/C1-type_HTH"/>
</dbReference>
<dbReference type="GO" id="GO:0003700">
    <property type="term" value="F:DNA-binding transcription factor activity"/>
    <property type="evidence" value="ECO:0007669"/>
    <property type="project" value="TreeGrafter"/>
</dbReference>
<keyword evidence="3" id="KW-0804">Transcription</keyword>
<reference evidence="5 6" key="1">
    <citation type="journal article" date="2016" name="Nat. Commun.">
        <title>Thousands of microbial genomes shed light on interconnected biogeochemical processes in an aquifer system.</title>
        <authorList>
            <person name="Anantharaman K."/>
            <person name="Brown C.T."/>
            <person name="Hug L.A."/>
            <person name="Sharon I."/>
            <person name="Castelle C.J."/>
            <person name="Probst A.J."/>
            <person name="Thomas B.C."/>
            <person name="Singh A."/>
            <person name="Wilkins M.J."/>
            <person name="Karaoz U."/>
            <person name="Brodie E.L."/>
            <person name="Williams K.H."/>
            <person name="Hubbard S.S."/>
            <person name="Banfield J.F."/>
        </authorList>
    </citation>
    <scope>NUCLEOTIDE SEQUENCE [LARGE SCALE GENOMIC DNA]</scope>
</reference>
<dbReference type="PANTHER" id="PTHR46797:SF23">
    <property type="entry name" value="HTH-TYPE TRANSCRIPTIONAL REGULATOR SUTR"/>
    <property type="match status" value="1"/>
</dbReference>
<accession>A0A1F7GII1</accession>
<dbReference type="AlphaFoldDB" id="A0A1F7GII1"/>
<organism evidence="5 6">
    <name type="scientific">Candidatus Roizmanbacteria bacterium RIFCSPHIGHO2_01_FULL_39_8</name>
    <dbReference type="NCBI Taxonomy" id="1802033"/>
    <lineage>
        <taxon>Bacteria</taxon>
        <taxon>Candidatus Roizmaniibacteriota</taxon>
    </lineage>
</organism>
<feature type="domain" description="HTH cro/C1-type" evidence="4">
    <location>
        <begin position="14"/>
        <end position="68"/>
    </location>
</feature>
<dbReference type="SMART" id="SM00530">
    <property type="entry name" value="HTH_XRE"/>
    <property type="match status" value="1"/>
</dbReference>
<evidence type="ECO:0000259" key="4">
    <source>
        <dbReference type="PROSITE" id="PS50943"/>
    </source>
</evidence>
<name>A0A1F7GII1_9BACT</name>
<evidence type="ECO:0000313" key="5">
    <source>
        <dbReference type="EMBL" id="OGK18757.1"/>
    </source>
</evidence>
<gene>
    <name evidence="5" type="ORF">A2866_04275</name>
</gene>
<evidence type="ECO:0000256" key="2">
    <source>
        <dbReference type="ARBA" id="ARBA00023125"/>
    </source>
</evidence>
<dbReference type="GO" id="GO:0003677">
    <property type="term" value="F:DNA binding"/>
    <property type="evidence" value="ECO:0007669"/>
    <property type="project" value="UniProtKB-KW"/>
</dbReference>
<proteinExistence type="predicted"/>
<dbReference type="SUPFAM" id="SSF47413">
    <property type="entry name" value="lambda repressor-like DNA-binding domains"/>
    <property type="match status" value="1"/>
</dbReference>
<dbReference type="GO" id="GO:0005829">
    <property type="term" value="C:cytosol"/>
    <property type="evidence" value="ECO:0007669"/>
    <property type="project" value="TreeGrafter"/>
</dbReference>
<dbReference type="InterPro" id="IPR050807">
    <property type="entry name" value="TransReg_Diox_bact_type"/>
</dbReference>
<dbReference type="Pfam" id="PF01381">
    <property type="entry name" value="HTH_3"/>
    <property type="match status" value="1"/>
</dbReference>
<protein>
    <recommendedName>
        <fullName evidence="4">HTH cro/C1-type domain-containing protein</fullName>
    </recommendedName>
</protein>
<keyword evidence="1" id="KW-0805">Transcription regulation</keyword>
<dbReference type="Proteomes" id="UP000177026">
    <property type="component" value="Unassembled WGS sequence"/>
</dbReference>
<keyword evidence="2" id="KW-0238">DNA-binding</keyword>
<comment type="caution">
    <text evidence="5">The sequence shown here is derived from an EMBL/GenBank/DDBJ whole genome shotgun (WGS) entry which is preliminary data.</text>
</comment>
<dbReference type="InterPro" id="IPR010982">
    <property type="entry name" value="Lambda_DNA-bd_dom_sf"/>
</dbReference>
<dbReference type="PANTHER" id="PTHR46797">
    <property type="entry name" value="HTH-TYPE TRANSCRIPTIONAL REGULATOR"/>
    <property type="match status" value="1"/>
</dbReference>
<dbReference type="CDD" id="cd00093">
    <property type="entry name" value="HTH_XRE"/>
    <property type="match status" value="1"/>
</dbReference>
<sequence length="72" mass="8332">MRGNFFYKRLGERIVKARKKKKLSQEQLALLSDMDRTYLARVEEGKANPSIKVLNKLSRVLKIRLSSLLKGV</sequence>
<evidence type="ECO:0000313" key="6">
    <source>
        <dbReference type="Proteomes" id="UP000177026"/>
    </source>
</evidence>
<dbReference type="Gene3D" id="1.10.260.40">
    <property type="entry name" value="lambda repressor-like DNA-binding domains"/>
    <property type="match status" value="1"/>
</dbReference>
<evidence type="ECO:0000256" key="1">
    <source>
        <dbReference type="ARBA" id="ARBA00023015"/>
    </source>
</evidence>
<dbReference type="PROSITE" id="PS50943">
    <property type="entry name" value="HTH_CROC1"/>
    <property type="match status" value="1"/>
</dbReference>